<organism evidence="14 15">
    <name type="scientific">Sulfurospirillum halorespirans DSM 13726</name>
    <dbReference type="NCBI Taxonomy" id="1193502"/>
    <lineage>
        <taxon>Bacteria</taxon>
        <taxon>Pseudomonadati</taxon>
        <taxon>Campylobacterota</taxon>
        <taxon>Epsilonproteobacteria</taxon>
        <taxon>Campylobacterales</taxon>
        <taxon>Sulfurospirillaceae</taxon>
        <taxon>Sulfurospirillum</taxon>
    </lineage>
</organism>
<dbReference type="InterPro" id="IPR006664">
    <property type="entry name" value="OMP_bac"/>
</dbReference>
<keyword evidence="7" id="KW-0626">Porin</keyword>
<feature type="chain" id="PRO_5009099497" evidence="12">
    <location>
        <begin position="18"/>
        <end position="337"/>
    </location>
</feature>
<evidence type="ECO:0000256" key="2">
    <source>
        <dbReference type="ARBA" id="ARBA00022448"/>
    </source>
</evidence>
<dbReference type="InterPro" id="IPR036737">
    <property type="entry name" value="OmpA-like_sf"/>
</dbReference>
<keyword evidence="8 10" id="KW-0472">Membrane</keyword>
<feature type="domain" description="OmpA-like" evidence="13">
    <location>
        <begin position="222"/>
        <end position="337"/>
    </location>
</feature>
<evidence type="ECO:0000259" key="13">
    <source>
        <dbReference type="PROSITE" id="PS51123"/>
    </source>
</evidence>
<dbReference type="RefSeq" id="WP_069478680.1">
    <property type="nucleotide sequence ID" value="NZ_CP017111.1"/>
</dbReference>
<feature type="region of interest" description="Disordered" evidence="11">
    <location>
        <begin position="309"/>
        <end position="337"/>
    </location>
</feature>
<keyword evidence="6" id="KW-0406">Ion transport</keyword>
<dbReference type="PANTHER" id="PTHR30329:SF21">
    <property type="entry name" value="LIPOPROTEIN YIAD-RELATED"/>
    <property type="match status" value="1"/>
</dbReference>
<evidence type="ECO:0000256" key="5">
    <source>
        <dbReference type="ARBA" id="ARBA00022729"/>
    </source>
</evidence>
<evidence type="ECO:0000256" key="9">
    <source>
        <dbReference type="ARBA" id="ARBA00023237"/>
    </source>
</evidence>
<dbReference type="GO" id="GO:0015288">
    <property type="term" value="F:porin activity"/>
    <property type="evidence" value="ECO:0007669"/>
    <property type="project" value="UniProtKB-KW"/>
</dbReference>
<keyword evidence="15" id="KW-1185">Reference proteome</keyword>
<dbReference type="PANTHER" id="PTHR30329">
    <property type="entry name" value="STATOR ELEMENT OF FLAGELLAR MOTOR COMPLEX"/>
    <property type="match status" value="1"/>
</dbReference>
<evidence type="ECO:0000313" key="15">
    <source>
        <dbReference type="Proteomes" id="UP000094609"/>
    </source>
</evidence>
<dbReference type="CDD" id="cd07185">
    <property type="entry name" value="OmpA_C-like"/>
    <property type="match status" value="1"/>
</dbReference>
<evidence type="ECO:0000256" key="3">
    <source>
        <dbReference type="ARBA" id="ARBA00022452"/>
    </source>
</evidence>
<dbReference type="EMBL" id="CP017111">
    <property type="protein sequence ID" value="AOO66080.1"/>
    <property type="molecule type" value="Genomic_DNA"/>
</dbReference>
<dbReference type="InterPro" id="IPR011250">
    <property type="entry name" value="OMP/PagP_B-barrel"/>
</dbReference>
<dbReference type="InterPro" id="IPR050330">
    <property type="entry name" value="Bact_OuterMem_StrucFunc"/>
</dbReference>
<dbReference type="Proteomes" id="UP000094609">
    <property type="component" value="Chromosome"/>
</dbReference>
<evidence type="ECO:0000256" key="8">
    <source>
        <dbReference type="ARBA" id="ARBA00023136"/>
    </source>
</evidence>
<feature type="compositionally biased region" description="Basic and acidic residues" evidence="11">
    <location>
        <begin position="322"/>
        <end position="337"/>
    </location>
</feature>
<dbReference type="PROSITE" id="PS51123">
    <property type="entry name" value="OMPA_2"/>
    <property type="match status" value="1"/>
</dbReference>
<name>A0A1D7TM79_9BACT</name>
<keyword evidence="4" id="KW-0812">Transmembrane</keyword>
<dbReference type="GO" id="GO:0009279">
    <property type="term" value="C:cell outer membrane"/>
    <property type="evidence" value="ECO:0007669"/>
    <property type="project" value="UniProtKB-SubCell"/>
</dbReference>
<dbReference type="Pfam" id="PF00691">
    <property type="entry name" value="OmpA"/>
    <property type="match status" value="1"/>
</dbReference>
<dbReference type="Gene3D" id="3.30.1330.60">
    <property type="entry name" value="OmpA-like domain"/>
    <property type="match status" value="1"/>
</dbReference>
<evidence type="ECO:0000256" key="1">
    <source>
        <dbReference type="ARBA" id="ARBA00004571"/>
    </source>
</evidence>
<protein>
    <submittedName>
        <fullName evidence="14">Outer membrane peptidoglycan-binding protein</fullName>
    </submittedName>
</protein>
<accession>A0A1D7TM79</accession>
<dbReference type="KEGG" id="shal:SHALO_2320"/>
<dbReference type="SUPFAM" id="SSF103088">
    <property type="entry name" value="OmpA-like"/>
    <property type="match status" value="1"/>
</dbReference>
<sequence>MKKTLFSLAALTSLAFAAPTAYNYEVTPTIGGVYPEGNLDLKEQLTYGLRFGINLDNTIFDQFELGYDRSDNIDYKAGRNDSTDFNRYYGNLVKEYKMTPETALYALVGIGYEDLSNEQLQNRDSMFAQYGGGVKYWVTDSFALKAEVRHAIKFHGGDNNLFYSLGFTIPFDAKSAPVAAAAAKPEPKPAPVVTAPKDSDNDGVYDDKDKCPNTPKGTVVDADGCTKIIRLHVTFDFDKSTVKPEFMPEIQKVADFMKVNPGYSVVLEGHTDSKGSDAYNQKLSDQRAKAVAKALGNLGVAAAKVTTEAYGESKPVATNDTEAGRSENRRVDAIFKK</sequence>
<proteinExistence type="predicted"/>
<dbReference type="PATRIC" id="fig|1193502.14.peg.2350"/>
<feature type="region of interest" description="Disordered" evidence="11">
    <location>
        <begin position="187"/>
        <end position="210"/>
    </location>
</feature>
<keyword evidence="5 12" id="KW-0732">Signal</keyword>
<reference evidence="15" key="1">
    <citation type="submission" date="2016-08" db="EMBL/GenBank/DDBJ databases">
        <title>Complete genome sequence of the organohalide-respiring Epsilonproteobacterium Sulfurospirillum halorespirans.</title>
        <authorList>
            <person name="Goris T."/>
            <person name="Zimmermann J."/>
            <person name="Schenz B."/>
            <person name="Lemos M."/>
            <person name="Hackermueller J."/>
            <person name="Diekert G."/>
        </authorList>
    </citation>
    <scope>NUCLEOTIDE SEQUENCE [LARGE SCALE GENOMIC DNA]</scope>
    <source>
        <strain>DSM 13726</strain>
        <strain evidence="15">PCE-M2</strain>
    </source>
</reference>
<evidence type="ECO:0000256" key="11">
    <source>
        <dbReference type="SAM" id="MobiDB-lite"/>
    </source>
</evidence>
<dbReference type="InterPro" id="IPR028974">
    <property type="entry name" value="TSP_type-3_rpt"/>
</dbReference>
<keyword evidence="3" id="KW-1134">Transmembrane beta strand</keyword>
<feature type="signal peptide" evidence="12">
    <location>
        <begin position="1"/>
        <end position="17"/>
    </location>
</feature>
<evidence type="ECO:0000313" key="14">
    <source>
        <dbReference type="EMBL" id="AOO66080.1"/>
    </source>
</evidence>
<dbReference type="Gene3D" id="2.40.160.20">
    <property type="match status" value="1"/>
</dbReference>
<evidence type="ECO:0000256" key="7">
    <source>
        <dbReference type="ARBA" id="ARBA00023114"/>
    </source>
</evidence>
<dbReference type="STRING" id="1193502.SHALO_2320"/>
<dbReference type="PRINTS" id="PR01021">
    <property type="entry name" value="OMPADOMAIN"/>
</dbReference>
<evidence type="ECO:0000256" key="10">
    <source>
        <dbReference type="PROSITE-ProRule" id="PRU00473"/>
    </source>
</evidence>
<dbReference type="AlphaFoldDB" id="A0A1D7TM79"/>
<dbReference type="GO" id="GO:0046930">
    <property type="term" value="C:pore complex"/>
    <property type="evidence" value="ECO:0007669"/>
    <property type="project" value="UniProtKB-KW"/>
</dbReference>
<keyword evidence="2" id="KW-0813">Transport</keyword>
<gene>
    <name evidence="14" type="ORF">SHALO_2320</name>
</gene>
<dbReference type="Pfam" id="PF13505">
    <property type="entry name" value="OMP_b-brl"/>
    <property type="match status" value="1"/>
</dbReference>
<feature type="compositionally biased region" description="Basic and acidic residues" evidence="11">
    <location>
        <begin position="197"/>
        <end position="210"/>
    </location>
</feature>
<evidence type="ECO:0000256" key="12">
    <source>
        <dbReference type="SAM" id="SignalP"/>
    </source>
</evidence>
<dbReference type="GO" id="GO:0006811">
    <property type="term" value="P:monoatomic ion transport"/>
    <property type="evidence" value="ECO:0007669"/>
    <property type="project" value="UniProtKB-KW"/>
</dbReference>
<dbReference type="InterPro" id="IPR027385">
    <property type="entry name" value="Beta-barrel_OMP"/>
</dbReference>
<keyword evidence="9" id="KW-0998">Cell outer membrane</keyword>
<dbReference type="SUPFAM" id="SSF103647">
    <property type="entry name" value="TSP type-3 repeat"/>
    <property type="match status" value="1"/>
</dbReference>
<evidence type="ECO:0000256" key="6">
    <source>
        <dbReference type="ARBA" id="ARBA00023065"/>
    </source>
</evidence>
<dbReference type="InterPro" id="IPR006665">
    <property type="entry name" value="OmpA-like"/>
</dbReference>
<dbReference type="SUPFAM" id="SSF56925">
    <property type="entry name" value="OMPA-like"/>
    <property type="match status" value="1"/>
</dbReference>
<evidence type="ECO:0000256" key="4">
    <source>
        <dbReference type="ARBA" id="ARBA00022692"/>
    </source>
</evidence>
<comment type="subcellular location">
    <subcellularLocation>
        <location evidence="1">Cell outer membrane</location>
        <topology evidence="1">Multi-pass membrane protein</topology>
    </subcellularLocation>
</comment>
<dbReference type="GO" id="GO:0005509">
    <property type="term" value="F:calcium ion binding"/>
    <property type="evidence" value="ECO:0007669"/>
    <property type="project" value="InterPro"/>
</dbReference>